<evidence type="ECO:0000256" key="1">
    <source>
        <dbReference type="SAM" id="MobiDB-lite"/>
    </source>
</evidence>
<feature type="transmembrane region" description="Helical" evidence="2">
    <location>
        <begin position="691"/>
        <end position="712"/>
    </location>
</feature>
<evidence type="ECO:0000256" key="2">
    <source>
        <dbReference type="SAM" id="Phobius"/>
    </source>
</evidence>
<feature type="compositionally biased region" description="Polar residues" evidence="1">
    <location>
        <begin position="162"/>
        <end position="190"/>
    </location>
</feature>
<feature type="compositionally biased region" description="Basic residues" evidence="1">
    <location>
        <begin position="1042"/>
        <end position="1057"/>
    </location>
</feature>
<feature type="transmembrane region" description="Helical" evidence="2">
    <location>
        <begin position="554"/>
        <end position="577"/>
    </location>
</feature>
<protein>
    <recommendedName>
        <fullName evidence="5">Transmembrane protein</fullName>
    </recommendedName>
</protein>
<dbReference type="Proteomes" id="UP000265618">
    <property type="component" value="Unassembled WGS sequence"/>
</dbReference>
<name>A0A9K3CS77_9EUKA</name>
<accession>A0A9K3CS77</accession>
<keyword evidence="4" id="KW-1185">Reference proteome</keyword>
<feature type="transmembrane region" description="Helical" evidence="2">
    <location>
        <begin position="929"/>
        <end position="949"/>
    </location>
</feature>
<proteinExistence type="predicted"/>
<feature type="compositionally biased region" description="Basic residues" evidence="1">
    <location>
        <begin position="1076"/>
        <end position="1087"/>
    </location>
</feature>
<comment type="caution">
    <text evidence="3">The sequence shown here is derived from an EMBL/GenBank/DDBJ whole genome shotgun (WGS) entry which is preliminary data.</text>
</comment>
<sequence>MASSREGIGVPTPAWVDSDTEEELEEGFETSFLLLQPPASTNACADPHVVSLDSDSSSGDTALDHGVGGARGNQSPDPPLQMLQSCLFVRNGSSESAEQEGVARTDTSIQGSVPSRGNAGGSVGREVGVPERCRNDSVSDTQDTSFSESSSDPCISSDAVSVSVTPSGVESRPQTALSPVGSSVMTVTTHTIRRFTDLPPTSPDPPTFRAPKPAPVPAPIYVRHQSEPQLHPTTVSPLSTIRGEGDTGEGERDEGDADGWAGLSRDCERQAQSAREAILQSSMLHRILQHGPRVDATQSDGGVTGVKAGSSESLSVTVEPEMCVMEGSTEGSYSGGSAFSDRTPESSGDMVPQRDKEGGGTQEDTPEKLIRSLRMSFFGEPSLLSFGGVSHYSCRSECNTGKPPIPPMGPHTKAILMSMDRLRREKAFAEVMESKRQRQWPWTAGRTTPLEEPDPLLRWNQWEVEQERRMEGADTVTKPPVPTHNRRKASNPLFYGTEVPRVRNTVGWSGSVVEKTVVKASLALIPSAAATLVGWGMPGALWDTDTPEYLEAVLHWRLLSVVLLVAGLTGLLIHVTFRCFETLTPMRGKACATFLLALWDHSAPTGSSPSRVRQAQKHMVHQGRYAYYHSTRASIKALRGRKLFTSHHGRVVLLKRLVVDHHLALGVLWGLVFGDVSVRAVQGLLGDHPNVGVVCFVVLAPLYVSVPSLLRLCHFWAHREGSHGESAVAGFMFTFTVGTVVDIRTYGTDIHLDYLWIVLAYGPCIIIPLMFWVFLLVQGALYPFIHRRLTIQGCPYPSDSIATHVGASLMYGVLAAVYHAESCIVLFLIPVVIVGAHRFGFSVIGGWGLPGSPFRMLETTHRVLAVSCTCALMMVLTVGGTDGLLLGDDRLSLVTGIGLFYDTHLRDSLESMSGVVAVVDFLWQPERRAYLILLCALLFLFDITAMIYARRRVHRLMATLESNMESIRLYAHLKRISRPPPGSGSVSGASTARRRSLIHFSPSTRHPSENTEGVPFRNLGPTKGSEGSSVGQREGAGGRPGGRARKTQIGRGMHRTKTTTSGDLVGEMRILDSRQPHRRKQNRKRRHSDLPGPARRGSLLSNHVYSGVVEGEGGDTHSHRRGRTRATRGHPSPAVTPKTSARTHTGAKTPQRQAPLPQSVMEDV</sequence>
<evidence type="ECO:0000313" key="3">
    <source>
        <dbReference type="EMBL" id="GIQ81205.1"/>
    </source>
</evidence>
<feature type="compositionally biased region" description="Polar residues" evidence="1">
    <location>
        <begin position="1137"/>
        <end position="1152"/>
    </location>
</feature>
<feature type="region of interest" description="Disordered" evidence="1">
    <location>
        <begin position="39"/>
        <end position="262"/>
    </location>
</feature>
<evidence type="ECO:0000313" key="4">
    <source>
        <dbReference type="Proteomes" id="UP000265618"/>
    </source>
</evidence>
<feature type="compositionally biased region" description="Basic residues" evidence="1">
    <location>
        <begin position="1118"/>
        <end position="1128"/>
    </location>
</feature>
<feature type="compositionally biased region" description="Acidic residues" evidence="1">
    <location>
        <begin position="18"/>
        <end position="27"/>
    </location>
</feature>
<feature type="compositionally biased region" description="Basic and acidic residues" evidence="1">
    <location>
        <begin position="128"/>
        <end position="137"/>
    </location>
</feature>
<feature type="transmembrane region" description="Helical" evidence="2">
    <location>
        <begin position="824"/>
        <end position="849"/>
    </location>
</feature>
<feature type="compositionally biased region" description="Acidic residues" evidence="1">
    <location>
        <begin position="246"/>
        <end position="257"/>
    </location>
</feature>
<feature type="transmembrane region" description="Helical" evidence="2">
    <location>
        <begin position="755"/>
        <end position="781"/>
    </location>
</feature>
<evidence type="ECO:0008006" key="5">
    <source>
        <dbReference type="Google" id="ProtNLM"/>
    </source>
</evidence>
<organism evidence="3 4">
    <name type="scientific">Kipferlia bialata</name>
    <dbReference type="NCBI Taxonomy" id="797122"/>
    <lineage>
        <taxon>Eukaryota</taxon>
        <taxon>Metamonada</taxon>
        <taxon>Carpediemonas-like organisms</taxon>
        <taxon>Kipferlia</taxon>
    </lineage>
</organism>
<feature type="compositionally biased region" description="Low complexity" evidence="1">
    <location>
        <begin position="326"/>
        <end position="337"/>
    </location>
</feature>
<feature type="compositionally biased region" description="Polar residues" evidence="1">
    <location>
        <begin position="105"/>
        <end position="115"/>
    </location>
</feature>
<feature type="compositionally biased region" description="Low complexity" evidence="1">
    <location>
        <begin position="51"/>
        <end position="60"/>
    </location>
</feature>
<feature type="region of interest" description="Disordered" evidence="1">
    <location>
        <begin position="470"/>
        <end position="489"/>
    </location>
</feature>
<feature type="region of interest" description="Disordered" evidence="1">
    <location>
        <begin position="292"/>
        <end position="367"/>
    </location>
</feature>
<feature type="region of interest" description="Disordered" evidence="1">
    <location>
        <begin position="999"/>
        <end position="1164"/>
    </location>
</feature>
<feature type="compositionally biased region" description="Pro residues" evidence="1">
    <location>
        <begin position="200"/>
        <end position="218"/>
    </location>
</feature>
<reference evidence="3 4" key="1">
    <citation type="journal article" date="2018" name="PLoS ONE">
        <title>The draft genome of Kipferlia bialata reveals reductive genome evolution in fornicate parasites.</title>
        <authorList>
            <person name="Tanifuji G."/>
            <person name="Takabayashi S."/>
            <person name="Kume K."/>
            <person name="Takagi M."/>
            <person name="Nakayama T."/>
            <person name="Kamikawa R."/>
            <person name="Inagaki Y."/>
            <person name="Hashimoto T."/>
        </authorList>
    </citation>
    <scope>NUCLEOTIDE SEQUENCE [LARGE SCALE GENOMIC DNA]</scope>
    <source>
        <strain evidence="3">NY0173</strain>
    </source>
</reference>
<gene>
    <name evidence="3" type="ORF">KIPB_002126</name>
</gene>
<dbReference type="AlphaFoldDB" id="A0A9K3CS77"/>
<feature type="compositionally biased region" description="Low complexity" evidence="1">
    <location>
        <begin position="145"/>
        <end position="161"/>
    </location>
</feature>
<keyword evidence="2" id="KW-0472">Membrane</keyword>
<keyword evidence="2" id="KW-0812">Transmembrane</keyword>
<keyword evidence="2" id="KW-1133">Transmembrane helix</keyword>
<dbReference type="EMBL" id="BDIP01000332">
    <property type="protein sequence ID" value="GIQ81205.1"/>
    <property type="molecule type" value="Genomic_DNA"/>
</dbReference>
<feature type="region of interest" description="Disordered" evidence="1">
    <location>
        <begin position="1"/>
        <end position="27"/>
    </location>
</feature>
<feature type="compositionally biased region" description="Polar residues" evidence="1">
    <location>
        <begin position="227"/>
        <end position="239"/>
    </location>
</feature>
<feature type="transmembrane region" description="Helical" evidence="2">
    <location>
        <begin position="861"/>
        <end position="881"/>
    </location>
</feature>